<organism evidence="1 2">
    <name type="scientific">Halomarina rubra</name>
    <dbReference type="NCBI Taxonomy" id="2071873"/>
    <lineage>
        <taxon>Archaea</taxon>
        <taxon>Methanobacteriati</taxon>
        <taxon>Methanobacteriota</taxon>
        <taxon>Stenosarchaea group</taxon>
        <taxon>Halobacteria</taxon>
        <taxon>Halobacteriales</taxon>
        <taxon>Natronomonadaceae</taxon>
        <taxon>Halomarina</taxon>
    </lineage>
</organism>
<evidence type="ECO:0000313" key="1">
    <source>
        <dbReference type="EMBL" id="MFD1515097.1"/>
    </source>
</evidence>
<name>A0ABD6AZS5_9EURY</name>
<evidence type="ECO:0008006" key="3">
    <source>
        <dbReference type="Google" id="ProtNLM"/>
    </source>
</evidence>
<gene>
    <name evidence="1" type="ORF">ACFSBT_17595</name>
</gene>
<dbReference type="RefSeq" id="WP_250875021.1">
    <property type="nucleotide sequence ID" value="NZ_JALXFV010000008.1"/>
</dbReference>
<dbReference type="AlphaFoldDB" id="A0ABD6AZS5"/>
<dbReference type="Proteomes" id="UP001597187">
    <property type="component" value="Unassembled WGS sequence"/>
</dbReference>
<keyword evidence="2" id="KW-1185">Reference proteome</keyword>
<dbReference type="EMBL" id="JBHUDC010000008">
    <property type="protein sequence ID" value="MFD1515097.1"/>
    <property type="molecule type" value="Genomic_DNA"/>
</dbReference>
<accession>A0ABD6AZS5</accession>
<proteinExistence type="predicted"/>
<comment type="caution">
    <text evidence="1">The sequence shown here is derived from an EMBL/GenBank/DDBJ whole genome shotgun (WGS) entry which is preliminary data.</text>
</comment>
<reference evidence="1 2" key="1">
    <citation type="journal article" date="2019" name="Int. J. Syst. Evol. Microbiol.">
        <title>The Global Catalogue of Microorganisms (GCM) 10K type strain sequencing project: providing services to taxonomists for standard genome sequencing and annotation.</title>
        <authorList>
            <consortium name="The Broad Institute Genomics Platform"/>
            <consortium name="The Broad Institute Genome Sequencing Center for Infectious Disease"/>
            <person name="Wu L."/>
            <person name="Ma J."/>
        </authorList>
    </citation>
    <scope>NUCLEOTIDE SEQUENCE [LARGE SCALE GENOMIC DNA]</scope>
    <source>
        <strain evidence="1 2">CGMCC 1.12563</strain>
    </source>
</reference>
<evidence type="ECO:0000313" key="2">
    <source>
        <dbReference type="Proteomes" id="UP001597187"/>
    </source>
</evidence>
<sequence length="63" mass="7010">MAAAPGTRTTAVHPLTSLPSECRVLGEVFQPHLRSSESNLFVRVEFDTGGRYRVPFDAVENYE</sequence>
<protein>
    <recommendedName>
        <fullName evidence="3">DUF2442 domain-containing protein</fullName>
    </recommendedName>
</protein>